<feature type="signal peptide" evidence="1">
    <location>
        <begin position="1"/>
        <end position="16"/>
    </location>
</feature>
<sequence length="118" mass="14024">MTLIFTLNYVRCRCLSWVLIFLLNQNGNIFNDTVLVLLNVFIVNLDAKRIPMLLPNHSNILDQYLVLSSQMDHHARNERNQSRGARVEENQKVDFKHVQEFVSRRFGLVYKRHPDVEW</sequence>
<evidence type="ECO:0000313" key="2">
    <source>
        <dbReference type="EMBL" id="CAG6786435.1"/>
    </source>
</evidence>
<accession>A0A8D9FFF1</accession>
<evidence type="ECO:0000256" key="1">
    <source>
        <dbReference type="SAM" id="SignalP"/>
    </source>
</evidence>
<proteinExistence type="predicted"/>
<name>A0A8D9FFF1_9HEMI</name>
<feature type="chain" id="PRO_5034992581" evidence="1">
    <location>
        <begin position="17"/>
        <end position="118"/>
    </location>
</feature>
<reference evidence="2" key="1">
    <citation type="submission" date="2021-05" db="EMBL/GenBank/DDBJ databases">
        <authorList>
            <person name="Alioto T."/>
            <person name="Alioto T."/>
            <person name="Gomez Garrido J."/>
        </authorList>
    </citation>
    <scope>NUCLEOTIDE SEQUENCE</scope>
</reference>
<organism evidence="2">
    <name type="scientific">Cacopsylla melanoneura</name>
    <dbReference type="NCBI Taxonomy" id="428564"/>
    <lineage>
        <taxon>Eukaryota</taxon>
        <taxon>Metazoa</taxon>
        <taxon>Ecdysozoa</taxon>
        <taxon>Arthropoda</taxon>
        <taxon>Hexapoda</taxon>
        <taxon>Insecta</taxon>
        <taxon>Pterygota</taxon>
        <taxon>Neoptera</taxon>
        <taxon>Paraneoptera</taxon>
        <taxon>Hemiptera</taxon>
        <taxon>Sternorrhyncha</taxon>
        <taxon>Psylloidea</taxon>
        <taxon>Psyllidae</taxon>
        <taxon>Psyllinae</taxon>
        <taxon>Cacopsylla</taxon>
    </lineage>
</organism>
<protein>
    <submittedName>
        <fullName evidence="2">Uncharacterized protein</fullName>
    </submittedName>
</protein>
<keyword evidence="1" id="KW-0732">Signal</keyword>
<dbReference type="AlphaFoldDB" id="A0A8D9FFF1"/>
<dbReference type="EMBL" id="HBUF01648231">
    <property type="protein sequence ID" value="CAG6786435.1"/>
    <property type="molecule type" value="Transcribed_RNA"/>
</dbReference>